<organism evidence="5 6">
    <name type="scientific">Pseudopedobacter saltans</name>
    <dbReference type="NCBI Taxonomy" id="151895"/>
    <lineage>
        <taxon>Bacteria</taxon>
        <taxon>Pseudomonadati</taxon>
        <taxon>Bacteroidota</taxon>
        <taxon>Sphingobacteriia</taxon>
        <taxon>Sphingobacteriales</taxon>
        <taxon>Sphingobacteriaceae</taxon>
        <taxon>Pseudopedobacter</taxon>
    </lineage>
</organism>
<dbReference type="InterPro" id="IPR012424">
    <property type="entry name" value="Conjugative_transposon_TraJ_C"/>
</dbReference>
<keyword evidence="3" id="KW-0732">Signal</keyword>
<evidence type="ECO:0000256" key="1">
    <source>
        <dbReference type="SAM" id="MobiDB-lite"/>
    </source>
</evidence>
<feature type="transmembrane region" description="Helical" evidence="2">
    <location>
        <begin position="278"/>
        <end position="302"/>
    </location>
</feature>
<protein>
    <submittedName>
        <fullName evidence="5">Conjugative transposon protein TraJ</fullName>
    </submittedName>
</protein>
<feature type="compositionally biased region" description="Polar residues" evidence="1">
    <location>
        <begin position="147"/>
        <end position="163"/>
    </location>
</feature>
<gene>
    <name evidence="5" type="primary">traJ</name>
    <name evidence="5" type="ORF">DI598_10280</name>
</gene>
<dbReference type="AlphaFoldDB" id="A0A2W5F2V5"/>
<dbReference type="Pfam" id="PF07863">
    <property type="entry name" value="CtnDOT_TraJ"/>
    <property type="match status" value="1"/>
</dbReference>
<evidence type="ECO:0000256" key="2">
    <source>
        <dbReference type="SAM" id="Phobius"/>
    </source>
</evidence>
<dbReference type="Proteomes" id="UP000249645">
    <property type="component" value="Unassembled WGS sequence"/>
</dbReference>
<keyword evidence="2" id="KW-0812">Transmembrane</keyword>
<feature type="region of interest" description="Disordered" evidence="1">
    <location>
        <begin position="147"/>
        <end position="167"/>
    </location>
</feature>
<feature type="signal peptide" evidence="3">
    <location>
        <begin position="1"/>
        <end position="26"/>
    </location>
</feature>
<dbReference type="InterPro" id="IPR022393">
    <property type="entry name" value="Conjugative_transposon_TraJ"/>
</dbReference>
<dbReference type="EMBL" id="QFOI01000170">
    <property type="protein sequence ID" value="PZP48177.1"/>
    <property type="molecule type" value="Genomic_DNA"/>
</dbReference>
<keyword evidence="2" id="KW-0472">Membrane</keyword>
<feature type="transmembrane region" description="Helical" evidence="2">
    <location>
        <begin position="93"/>
        <end position="113"/>
    </location>
</feature>
<feature type="transmembrane region" description="Helical" evidence="2">
    <location>
        <begin position="246"/>
        <end position="266"/>
    </location>
</feature>
<evidence type="ECO:0000259" key="4">
    <source>
        <dbReference type="Pfam" id="PF07863"/>
    </source>
</evidence>
<feature type="transmembrane region" description="Helical" evidence="2">
    <location>
        <begin position="50"/>
        <end position="72"/>
    </location>
</feature>
<comment type="caution">
    <text evidence="5">The sequence shown here is derived from an EMBL/GenBank/DDBJ whole genome shotgun (WGS) entry which is preliminary data.</text>
</comment>
<feature type="domain" description="Conjugative transposon TraJ C-terminal" evidence="4">
    <location>
        <begin position="32"/>
        <end position="309"/>
    </location>
</feature>
<evidence type="ECO:0000313" key="5">
    <source>
        <dbReference type="EMBL" id="PZP48177.1"/>
    </source>
</evidence>
<dbReference type="NCBIfam" id="TIGR03782">
    <property type="entry name" value="Bac_Flav_CT_J"/>
    <property type="match status" value="1"/>
</dbReference>
<keyword evidence="2" id="KW-1133">Transmembrane helix</keyword>
<name>A0A2W5F2V5_9SPHI</name>
<feature type="chain" id="PRO_5015936533" evidence="3">
    <location>
        <begin position="27"/>
        <end position="326"/>
    </location>
</feature>
<proteinExistence type="predicted"/>
<reference evidence="5 6" key="1">
    <citation type="submission" date="2017-11" db="EMBL/GenBank/DDBJ databases">
        <title>Infants hospitalized years apart are colonized by the same room-sourced microbial strains.</title>
        <authorList>
            <person name="Brooks B."/>
            <person name="Olm M.R."/>
            <person name="Firek B.A."/>
            <person name="Baker R."/>
            <person name="Thomas B.C."/>
            <person name="Morowitz M.J."/>
            <person name="Banfield J.F."/>
        </authorList>
    </citation>
    <scope>NUCLEOTIDE SEQUENCE [LARGE SCALE GENOMIC DNA]</scope>
    <source>
        <strain evidence="5">S2_009_000_R2_76</strain>
    </source>
</reference>
<accession>A0A2W5F2V5</accession>
<evidence type="ECO:0000313" key="6">
    <source>
        <dbReference type="Proteomes" id="UP000249645"/>
    </source>
</evidence>
<feature type="transmembrane region" description="Helical" evidence="2">
    <location>
        <begin position="213"/>
        <end position="234"/>
    </location>
</feature>
<sequence length="326" mass="35971">MMKRKPILYILLGLCTVFLMPTIACAQDTGDNIYSLHQTLSNLFDEMMPLCSKMIGVGRAIAGLGALFFIGMKVWGHIARAEPIDFYPLMRPFAIGLAIILFPSLIYTMNGVLKPITSATADMAKDSHKAIEHFMKKQEDEIMNQPETATAGTGNTDSYSQYEQPDDNGESTGFLGSISQFFDWKNKVKEAINELLQIVYMAAGLAIDTIRTFYLLVLAIIGPIVLGISVFGGLHHTLEHWFARYIHVYMWLPVANIFGAISAKVLELMMTDGHVSMVAYMVFLVISIIGYTTVPSVSAYIVQPGAGGQDILLNKATRLIPGMKRS</sequence>
<evidence type="ECO:0000256" key="3">
    <source>
        <dbReference type="SAM" id="SignalP"/>
    </source>
</evidence>